<dbReference type="PANTHER" id="PTHR45820">
    <property type="entry name" value="FI23527P1"/>
    <property type="match status" value="1"/>
</dbReference>
<feature type="domain" description="Cation efflux protein transmembrane" evidence="8">
    <location>
        <begin position="6"/>
        <end position="91"/>
    </location>
</feature>
<dbReference type="EMBL" id="JABCKI010005884">
    <property type="protein sequence ID" value="KAG5636866.1"/>
    <property type="molecule type" value="Genomic_DNA"/>
</dbReference>
<dbReference type="SUPFAM" id="SSF161111">
    <property type="entry name" value="Cation efflux protein transmembrane domain-like"/>
    <property type="match status" value="1"/>
</dbReference>
<dbReference type="GO" id="GO:0016020">
    <property type="term" value="C:membrane"/>
    <property type="evidence" value="ECO:0007669"/>
    <property type="project" value="UniProtKB-SubCell"/>
</dbReference>
<dbReference type="PANTHER" id="PTHR45820:SF5">
    <property type="entry name" value="DIFFUSION FACILITATOR FAMILY METAL ION TRANSPORTER, PUTATIVE-RELATED"/>
    <property type="match status" value="1"/>
</dbReference>
<sequence length="165" mass="18159">MQNYSAIAFVAAHLHDKGTHNVNFTFAFHRAELVGAFFNGVFLLALALSIFLQSIERFIHVEPIDQPIQVLIIGAIGLFLNVISILVVHGTRSFKSPEFYETCITDHGGHGHGHGHGNDSVALVTLSDDTLAQLRDNVVRVPDFFFHSDGPLANILVSMHCTITR</sequence>
<reference evidence="9" key="1">
    <citation type="submission" date="2021-02" db="EMBL/GenBank/DDBJ databases">
        <authorList>
            <person name="Nieuwenhuis M."/>
            <person name="Van De Peppel L.J.J."/>
        </authorList>
    </citation>
    <scope>NUCLEOTIDE SEQUENCE</scope>
    <source>
        <strain evidence="9">D49</strain>
    </source>
</reference>
<feature type="transmembrane region" description="Helical" evidence="7">
    <location>
        <begin position="67"/>
        <end position="88"/>
    </location>
</feature>
<dbReference type="AlphaFoldDB" id="A0A9P7K3L1"/>
<dbReference type="OrthoDB" id="9944568at2759"/>
<evidence type="ECO:0000256" key="7">
    <source>
        <dbReference type="SAM" id="Phobius"/>
    </source>
</evidence>
<keyword evidence="3 7" id="KW-0812">Transmembrane</keyword>
<evidence type="ECO:0000256" key="4">
    <source>
        <dbReference type="ARBA" id="ARBA00022833"/>
    </source>
</evidence>
<keyword evidence="4" id="KW-0862">Zinc</keyword>
<dbReference type="InterPro" id="IPR027469">
    <property type="entry name" value="Cation_efflux_TMD_sf"/>
</dbReference>
<evidence type="ECO:0000313" key="10">
    <source>
        <dbReference type="Proteomes" id="UP000717328"/>
    </source>
</evidence>
<dbReference type="Proteomes" id="UP000717328">
    <property type="component" value="Unassembled WGS sequence"/>
</dbReference>
<dbReference type="GO" id="GO:0005385">
    <property type="term" value="F:zinc ion transmembrane transporter activity"/>
    <property type="evidence" value="ECO:0007669"/>
    <property type="project" value="TreeGrafter"/>
</dbReference>
<proteinExistence type="inferred from homology"/>
<dbReference type="Pfam" id="PF01545">
    <property type="entry name" value="Cation_efflux"/>
    <property type="match status" value="1"/>
</dbReference>
<dbReference type="GO" id="GO:0006882">
    <property type="term" value="P:intracellular zinc ion homeostasis"/>
    <property type="evidence" value="ECO:0007669"/>
    <property type="project" value="TreeGrafter"/>
</dbReference>
<dbReference type="InterPro" id="IPR058533">
    <property type="entry name" value="Cation_efflux_TM"/>
</dbReference>
<evidence type="ECO:0000256" key="5">
    <source>
        <dbReference type="ARBA" id="ARBA00022989"/>
    </source>
</evidence>
<keyword evidence="5 7" id="KW-1133">Transmembrane helix</keyword>
<accession>A0A9P7K3L1</accession>
<organism evidence="9 10">
    <name type="scientific">Sphagnurus paluster</name>
    <dbReference type="NCBI Taxonomy" id="117069"/>
    <lineage>
        <taxon>Eukaryota</taxon>
        <taxon>Fungi</taxon>
        <taxon>Dikarya</taxon>
        <taxon>Basidiomycota</taxon>
        <taxon>Agaricomycotina</taxon>
        <taxon>Agaricomycetes</taxon>
        <taxon>Agaricomycetidae</taxon>
        <taxon>Agaricales</taxon>
        <taxon>Tricholomatineae</taxon>
        <taxon>Lyophyllaceae</taxon>
        <taxon>Sphagnurus</taxon>
    </lineage>
</organism>
<comment type="similarity">
    <text evidence="2">Belongs to the cation diffusion facilitator (CDF) transporter (TC 2.A.4) family. SLC30A subfamily.</text>
</comment>
<dbReference type="Gene3D" id="1.20.1510.10">
    <property type="entry name" value="Cation efflux protein transmembrane domain"/>
    <property type="match status" value="1"/>
</dbReference>
<comment type="subcellular location">
    <subcellularLocation>
        <location evidence="1">Membrane</location>
        <topology evidence="1">Multi-pass membrane protein</topology>
    </subcellularLocation>
</comment>
<gene>
    <name evidence="9" type="ORF">H0H81_006588</name>
</gene>
<name>A0A9P7K3L1_9AGAR</name>
<protein>
    <recommendedName>
        <fullName evidence="8">Cation efflux protein transmembrane domain-containing protein</fullName>
    </recommendedName>
</protein>
<evidence type="ECO:0000313" key="9">
    <source>
        <dbReference type="EMBL" id="KAG5636866.1"/>
    </source>
</evidence>
<comment type="caution">
    <text evidence="9">The sequence shown here is derived from an EMBL/GenBank/DDBJ whole genome shotgun (WGS) entry which is preliminary data.</text>
</comment>
<evidence type="ECO:0000256" key="3">
    <source>
        <dbReference type="ARBA" id="ARBA00022692"/>
    </source>
</evidence>
<feature type="transmembrane region" description="Helical" evidence="7">
    <location>
        <begin position="33"/>
        <end position="55"/>
    </location>
</feature>
<reference evidence="9" key="2">
    <citation type="submission" date="2021-10" db="EMBL/GenBank/DDBJ databases">
        <title>Phylogenomics reveals ancestral predisposition of the termite-cultivated fungus Termitomyces towards a domesticated lifestyle.</title>
        <authorList>
            <person name="Auxier B."/>
            <person name="Grum-Grzhimaylo A."/>
            <person name="Cardenas M.E."/>
            <person name="Lodge J.D."/>
            <person name="Laessoe T."/>
            <person name="Pedersen O."/>
            <person name="Smith M.E."/>
            <person name="Kuyper T.W."/>
            <person name="Franco-Molano E.A."/>
            <person name="Baroni T.J."/>
            <person name="Aanen D.K."/>
        </authorList>
    </citation>
    <scope>NUCLEOTIDE SEQUENCE</scope>
    <source>
        <strain evidence="9">D49</strain>
    </source>
</reference>
<keyword evidence="6 7" id="KW-0472">Membrane</keyword>
<evidence type="ECO:0000256" key="1">
    <source>
        <dbReference type="ARBA" id="ARBA00004141"/>
    </source>
</evidence>
<evidence type="ECO:0000256" key="2">
    <source>
        <dbReference type="ARBA" id="ARBA00008873"/>
    </source>
</evidence>
<keyword evidence="10" id="KW-1185">Reference proteome</keyword>
<evidence type="ECO:0000259" key="8">
    <source>
        <dbReference type="Pfam" id="PF01545"/>
    </source>
</evidence>
<evidence type="ECO:0000256" key="6">
    <source>
        <dbReference type="ARBA" id="ARBA00023136"/>
    </source>
</evidence>